<keyword evidence="4" id="KW-1185">Reference proteome</keyword>
<evidence type="ECO:0000313" key="4">
    <source>
        <dbReference type="Proteomes" id="UP000242310"/>
    </source>
</evidence>
<dbReference type="OrthoDB" id="9782754at2"/>
<evidence type="ECO:0000256" key="1">
    <source>
        <dbReference type="SAM" id="Phobius"/>
    </source>
</evidence>
<feature type="domain" description="Stage V sporulation protein AA" evidence="2">
    <location>
        <begin position="3"/>
        <end position="85"/>
    </location>
</feature>
<organism evidence="3 4">
    <name type="scientific">Salsuginibacillus halophilus</name>
    <dbReference type="NCBI Taxonomy" id="517424"/>
    <lineage>
        <taxon>Bacteria</taxon>
        <taxon>Bacillati</taxon>
        <taxon>Bacillota</taxon>
        <taxon>Bacilli</taxon>
        <taxon>Bacillales</taxon>
        <taxon>Bacillaceae</taxon>
        <taxon>Salsuginibacillus</taxon>
    </lineage>
</organism>
<protein>
    <submittedName>
        <fullName evidence="3">Stage V sporulation protein AA</fullName>
    </submittedName>
</protein>
<dbReference type="EMBL" id="PYAV01000011">
    <property type="protein sequence ID" value="PSL43304.1"/>
    <property type="molecule type" value="Genomic_DNA"/>
</dbReference>
<feature type="transmembrane region" description="Helical" evidence="1">
    <location>
        <begin position="96"/>
        <end position="117"/>
    </location>
</feature>
<accession>A0A2P8HAR4</accession>
<evidence type="ECO:0000259" key="2">
    <source>
        <dbReference type="Pfam" id="PF12164"/>
    </source>
</evidence>
<comment type="caution">
    <text evidence="3">The sequence shown here is derived from an EMBL/GenBank/DDBJ whole genome shotgun (WGS) entry which is preliminary data.</text>
</comment>
<gene>
    <name evidence="3" type="ORF">B0H94_111130</name>
</gene>
<keyword evidence="1" id="KW-1133">Transmembrane helix</keyword>
<feature type="transmembrane region" description="Helical" evidence="1">
    <location>
        <begin position="147"/>
        <end position="165"/>
    </location>
</feature>
<dbReference type="RefSeq" id="WP_106589442.1">
    <property type="nucleotide sequence ID" value="NZ_PYAV01000011.1"/>
</dbReference>
<dbReference type="Pfam" id="PF12164">
    <property type="entry name" value="SporV_AA"/>
    <property type="match status" value="1"/>
</dbReference>
<dbReference type="Proteomes" id="UP000242310">
    <property type="component" value="Unassembled WGS sequence"/>
</dbReference>
<evidence type="ECO:0000313" key="3">
    <source>
        <dbReference type="EMBL" id="PSL43304.1"/>
    </source>
</evidence>
<keyword evidence="1" id="KW-0472">Membrane</keyword>
<proteinExistence type="predicted"/>
<dbReference type="Gene3D" id="2.60.480.10">
    <property type="entry name" value="eubacterium ventriosum atcc domain"/>
    <property type="match status" value="1"/>
</dbReference>
<dbReference type="InterPro" id="IPR021997">
    <property type="entry name" value="SporV_AA"/>
</dbReference>
<sequence>MAQTVFLQLRPRLEIDPQDVHVFVKDIAKIEAPAPDKEAIEALEVDADFQTGRPVVVDVIQLVRLIRMHELADDVQVSGAAHCVILREPRVKKENYGLFVFVWLLLFIGSALAIMNFHEDVSMASVHQKMYFALTGKEAEEPLLLQFPYSLGLGAGMILFFNHVFKKRINDEPSPIEIEMFNYQDDIDRFVVENGGWDWKKSSRSKR</sequence>
<name>A0A2P8HAR4_9BACI</name>
<keyword evidence="1" id="KW-0812">Transmembrane</keyword>
<dbReference type="AlphaFoldDB" id="A0A2P8HAR4"/>
<reference evidence="3 4" key="1">
    <citation type="submission" date="2018-03" db="EMBL/GenBank/DDBJ databases">
        <title>Genomic Encyclopedia of Type Strains, Phase III (KMG-III): the genomes of soil and plant-associated and newly described type strains.</title>
        <authorList>
            <person name="Whitman W."/>
        </authorList>
    </citation>
    <scope>NUCLEOTIDE SEQUENCE [LARGE SCALE GENOMIC DNA]</scope>
    <source>
        <strain evidence="3 4">CGMCC 1.07653</strain>
    </source>
</reference>
<dbReference type="InterPro" id="IPR038548">
    <property type="entry name" value="SporV_AA_N_sf"/>
</dbReference>